<keyword evidence="4" id="KW-1185">Reference proteome</keyword>
<sequence length="197" mass="22409">MQLFEAGSVIERREVLHGRLWLSTPVTVVRDDGDILAVRLDPGAPMTFAAHPFGRHPWAGSTRWAETIVLQLYRPQHLYSVWKMFGADGAFRQWYINFEAPLARDAVSIDTDDYGLDIVIRPDGTWWWKDVPDLHHQRAQGRIEARTVLAVLEAAAQVEQHLIDGTRWWSDWDSWTPAGRVPSPGPAPVGEVPRITR</sequence>
<dbReference type="Proteomes" id="UP000559182">
    <property type="component" value="Unassembled WGS sequence"/>
</dbReference>
<dbReference type="AlphaFoldDB" id="A0A839NCQ2"/>
<comment type="caution">
    <text evidence="3">The sequence shown here is derived from an EMBL/GenBank/DDBJ whole genome shotgun (WGS) entry which is preliminary data.</text>
</comment>
<dbReference type="Gene3D" id="2.40.380.10">
    <property type="entry name" value="FomD-like"/>
    <property type="match status" value="1"/>
</dbReference>
<accession>A0A839NCQ2</accession>
<name>A0A839NCQ2_9MICO</name>
<dbReference type="Pfam" id="PF04167">
    <property type="entry name" value="DUF402"/>
    <property type="match status" value="1"/>
</dbReference>
<keyword evidence="1" id="KW-0378">Hydrolase</keyword>
<organism evidence="3 4">
    <name type="scientific">Flexivirga oryzae</name>
    <dbReference type="NCBI Taxonomy" id="1794944"/>
    <lineage>
        <taxon>Bacteria</taxon>
        <taxon>Bacillati</taxon>
        <taxon>Actinomycetota</taxon>
        <taxon>Actinomycetes</taxon>
        <taxon>Micrococcales</taxon>
        <taxon>Dermacoccaceae</taxon>
        <taxon>Flexivirga</taxon>
    </lineage>
</organism>
<dbReference type="EMBL" id="JACHVQ010000006">
    <property type="protein sequence ID" value="MBB2894639.1"/>
    <property type="molecule type" value="Genomic_DNA"/>
</dbReference>
<dbReference type="GO" id="GO:0016787">
    <property type="term" value="F:hydrolase activity"/>
    <property type="evidence" value="ECO:0007669"/>
    <property type="project" value="UniProtKB-KW"/>
</dbReference>
<evidence type="ECO:0000313" key="3">
    <source>
        <dbReference type="EMBL" id="MBB2894639.1"/>
    </source>
</evidence>
<gene>
    <name evidence="3" type="ORF">FHU39_004685</name>
</gene>
<evidence type="ECO:0000256" key="1">
    <source>
        <dbReference type="ARBA" id="ARBA00022801"/>
    </source>
</evidence>
<evidence type="ECO:0000259" key="2">
    <source>
        <dbReference type="Pfam" id="PF04167"/>
    </source>
</evidence>
<dbReference type="RefSeq" id="WP_183323067.1">
    <property type="nucleotide sequence ID" value="NZ_JACHVQ010000006.1"/>
</dbReference>
<evidence type="ECO:0000313" key="4">
    <source>
        <dbReference type="Proteomes" id="UP000559182"/>
    </source>
</evidence>
<dbReference type="PANTHER" id="PTHR39159:SF1">
    <property type="entry name" value="UPF0374 PROTEIN YGAC"/>
    <property type="match status" value="1"/>
</dbReference>
<reference evidence="3 4" key="1">
    <citation type="submission" date="2020-08" db="EMBL/GenBank/DDBJ databases">
        <title>Sequencing the genomes of 1000 actinobacteria strains.</title>
        <authorList>
            <person name="Klenk H.-P."/>
        </authorList>
    </citation>
    <scope>NUCLEOTIDE SEQUENCE [LARGE SCALE GENOMIC DNA]</scope>
    <source>
        <strain evidence="3 4">DSM 105369</strain>
    </source>
</reference>
<dbReference type="InterPro" id="IPR007295">
    <property type="entry name" value="DUF402"/>
</dbReference>
<dbReference type="SUPFAM" id="SSF159234">
    <property type="entry name" value="FomD-like"/>
    <property type="match status" value="1"/>
</dbReference>
<feature type="domain" description="DUF402" evidence="2">
    <location>
        <begin position="53"/>
        <end position="162"/>
    </location>
</feature>
<dbReference type="InterPro" id="IPR050212">
    <property type="entry name" value="Ntdp-like"/>
</dbReference>
<protein>
    <recommendedName>
        <fullName evidence="2">DUF402 domain-containing protein</fullName>
    </recommendedName>
</protein>
<dbReference type="InterPro" id="IPR035930">
    <property type="entry name" value="FomD-like_sf"/>
</dbReference>
<proteinExistence type="predicted"/>
<dbReference type="PANTHER" id="PTHR39159">
    <property type="match status" value="1"/>
</dbReference>